<sequence length="202" mass="24132">MKQNQNKWKNNLLIKMKKYALEKNIPIIHDETLFFLQKIIQKNNISHILEIGTAIGYSSLAMSNKFNHIQTIERDYISYRLAQFFLSRFPYNIELIWSEALFYKPTKTYDFIFIDAAKVQYEKLFNKYHIFLKSHGIIICDNIHFNNLNINLLKISRSTKRIINKINNFKIFLKNNNHFETSFLNIGDGLSISWKKNLKFQL</sequence>
<organism evidence="4 5">
    <name type="scientific">Candidatus Phytoplasma pini</name>
    <dbReference type="NCBI Taxonomy" id="267362"/>
    <lineage>
        <taxon>Bacteria</taxon>
        <taxon>Bacillati</taxon>
        <taxon>Mycoplasmatota</taxon>
        <taxon>Mollicutes</taxon>
        <taxon>Acholeplasmatales</taxon>
        <taxon>Acholeplasmataceae</taxon>
        <taxon>Candidatus Phytoplasma</taxon>
    </lineage>
</organism>
<evidence type="ECO:0000313" key="5">
    <source>
        <dbReference type="Proteomes" id="UP000320078"/>
    </source>
</evidence>
<proteinExistence type="predicted"/>
<reference evidence="4 5" key="1">
    <citation type="submission" date="2019-06" db="EMBL/GenBank/DDBJ databases">
        <title>Draft Genome Sequence of Candidatus Phytoplasma pini-Related Strain MDPP: A Resource for Comparative Genomics of Gymnosperm-infecting Phytoplasmas.</title>
        <authorList>
            <person name="Cai W."/>
            <person name="Costanzo S."/>
            <person name="Shao J."/>
            <person name="Zhao Y."/>
            <person name="Davis R."/>
        </authorList>
    </citation>
    <scope>NUCLEOTIDE SEQUENCE [LARGE SCALE GENOMIC DNA]</scope>
    <source>
        <strain evidence="4 5">MDPP</strain>
    </source>
</reference>
<dbReference type="GO" id="GO:0032259">
    <property type="term" value="P:methylation"/>
    <property type="evidence" value="ECO:0007669"/>
    <property type="project" value="UniProtKB-KW"/>
</dbReference>
<dbReference type="GO" id="GO:0008171">
    <property type="term" value="F:O-methyltransferase activity"/>
    <property type="evidence" value="ECO:0007669"/>
    <property type="project" value="InterPro"/>
</dbReference>
<dbReference type="InterPro" id="IPR002935">
    <property type="entry name" value="SAM_O-MeTrfase"/>
</dbReference>
<name>A0A559KJB0_9MOLU</name>
<dbReference type="OrthoDB" id="9799672at2"/>
<protein>
    <submittedName>
        <fullName evidence="4">O-methyltransferase, family 3</fullName>
    </submittedName>
</protein>
<evidence type="ECO:0000256" key="1">
    <source>
        <dbReference type="ARBA" id="ARBA00022603"/>
    </source>
</evidence>
<keyword evidence="3" id="KW-0949">S-adenosyl-L-methionine</keyword>
<dbReference type="Gene3D" id="3.40.50.150">
    <property type="entry name" value="Vaccinia Virus protein VP39"/>
    <property type="match status" value="1"/>
</dbReference>
<dbReference type="SUPFAM" id="SSF53335">
    <property type="entry name" value="S-adenosyl-L-methionine-dependent methyltransferases"/>
    <property type="match status" value="1"/>
</dbReference>
<dbReference type="Pfam" id="PF01596">
    <property type="entry name" value="Methyltransf_3"/>
    <property type="match status" value="1"/>
</dbReference>
<dbReference type="AlphaFoldDB" id="A0A559KJB0"/>
<comment type="caution">
    <text evidence="4">The sequence shown here is derived from an EMBL/GenBank/DDBJ whole genome shotgun (WGS) entry which is preliminary data.</text>
</comment>
<dbReference type="RefSeq" id="WP_144658439.1">
    <property type="nucleotide sequence ID" value="NZ_VIAE01000006.1"/>
</dbReference>
<dbReference type="InterPro" id="IPR029063">
    <property type="entry name" value="SAM-dependent_MTases_sf"/>
</dbReference>
<keyword evidence="5" id="KW-1185">Reference proteome</keyword>
<evidence type="ECO:0000256" key="2">
    <source>
        <dbReference type="ARBA" id="ARBA00022679"/>
    </source>
</evidence>
<dbReference type="GO" id="GO:0008757">
    <property type="term" value="F:S-adenosylmethionine-dependent methyltransferase activity"/>
    <property type="evidence" value="ECO:0007669"/>
    <property type="project" value="TreeGrafter"/>
</dbReference>
<accession>A0A559KJB0</accession>
<dbReference type="InterPro" id="IPR050362">
    <property type="entry name" value="Cation-dep_OMT"/>
</dbReference>
<gene>
    <name evidence="4" type="ORF">MDPP_00265</name>
</gene>
<dbReference type="EMBL" id="VIAE01000006">
    <property type="protein sequence ID" value="TVY12197.1"/>
    <property type="molecule type" value="Genomic_DNA"/>
</dbReference>
<dbReference type="PANTHER" id="PTHR10509">
    <property type="entry name" value="O-METHYLTRANSFERASE-RELATED"/>
    <property type="match status" value="1"/>
</dbReference>
<keyword evidence="2 4" id="KW-0808">Transferase</keyword>
<keyword evidence="1 4" id="KW-0489">Methyltransferase</keyword>
<evidence type="ECO:0000313" key="4">
    <source>
        <dbReference type="EMBL" id="TVY12197.1"/>
    </source>
</evidence>
<dbReference type="PANTHER" id="PTHR10509:SF14">
    <property type="entry name" value="CAFFEOYL-COA O-METHYLTRANSFERASE 3-RELATED"/>
    <property type="match status" value="1"/>
</dbReference>
<dbReference type="Proteomes" id="UP000320078">
    <property type="component" value="Unassembled WGS sequence"/>
</dbReference>
<evidence type="ECO:0000256" key="3">
    <source>
        <dbReference type="ARBA" id="ARBA00022691"/>
    </source>
</evidence>